<dbReference type="InterPro" id="IPR004107">
    <property type="entry name" value="Integrase_SAM-like_N"/>
</dbReference>
<dbReference type="PROSITE" id="PS51900">
    <property type="entry name" value="CB"/>
    <property type="match status" value="1"/>
</dbReference>
<dbReference type="AlphaFoldDB" id="A0AAW6DXQ9"/>
<reference evidence="9" key="1">
    <citation type="submission" date="2023-01" db="EMBL/GenBank/DDBJ databases">
        <title>Human gut microbiome strain richness.</title>
        <authorList>
            <person name="Chen-Liaw A."/>
        </authorList>
    </citation>
    <scope>NUCLEOTIDE SEQUENCE</scope>
    <source>
        <strain evidence="9">D59st1_B8_D59t2_181005</strain>
    </source>
</reference>
<feature type="domain" description="Core-binding (CB)" evidence="8">
    <location>
        <begin position="63"/>
        <end position="145"/>
    </location>
</feature>
<dbReference type="Proteomes" id="UP001211421">
    <property type="component" value="Unassembled WGS sequence"/>
</dbReference>
<evidence type="ECO:0000259" key="7">
    <source>
        <dbReference type="PROSITE" id="PS51898"/>
    </source>
</evidence>
<evidence type="ECO:0000256" key="3">
    <source>
        <dbReference type="ARBA" id="ARBA00022908"/>
    </source>
</evidence>
<evidence type="ECO:0000313" key="10">
    <source>
        <dbReference type="Proteomes" id="UP001211421"/>
    </source>
</evidence>
<comment type="function">
    <text evidence="1">Site-specific tyrosine recombinase, which acts by catalyzing the cutting and rejoining of the recombining DNA molecules.</text>
</comment>
<dbReference type="GO" id="GO:0003677">
    <property type="term" value="F:DNA binding"/>
    <property type="evidence" value="ECO:0007669"/>
    <property type="project" value="UniProtKB-UniRule"/>
</dbReference>
<dbReference type="InterPro" id="IPR044068">
    <property type="entry name" value="CB"/>
</dbReference>
<dbReference type="SUPFAM" id="SSF56349">
    <property type="entry name" value="DNA breaking-rejoining enzymes"/>
    <property type="match status" value="1"/>
</dbReference>
<feature type="domain" description="Tyr recombinase" evidence="7">
    <location>
        <begin position="165"/>
        <end position="357"/>
    </location>
</feature>
<dbReference type="GO" id="GO:0006310">
    <property type="term" value="P:DNA recombination"/>
    <property type="evidence" value="ECO:0007669"/>
    <property type="project" value="UniProtKB-KW"/>
</dbReference>
<dbReference type="Pfam" id="PF00589">
    <property type="entry name" value="Phage_integrase"/>
    <property type="match status" value="1"/>
</dbReference>
<dbReference type="Gene3D" id="1.10.443.10">
    <property type="entry name" value="Intergrase catalytic core"/>
    <property type="match status" value="1"/>
</dbReference>
<dbReference type="CDD" id="cd01189">
    <property type="entry name" value="INT_ICEBs1_C_like"/>
    <property type="match status" value="1"/>
</dbReference>
<evidence type="ECO:0000259" key="8">
    <source>
        <dbReference type="PROSITE" id="PS51900"/>
    </source>
</evidence>
<dbReference type="InterPro" id="IPR013762">
    <property type="entry name" value="Integrase-like_cat_sf"/>
</dbReference>
<dbReference type="PANTHER" id="PTHR30629:SF2">
    <property type="entry name" value="PROPHAGE INTEGRASE INTS-RELATED"/>
    <property type="match status" value="1"/>
</dbReference>
<dbReference type="InterPro" id="IPR050808">
    <property type="entry name" value="Phage_Integrase"/>
</dbReference>
<dbReference type="InterPro" id="IPR010998">
    <property type="entry name" value="Integrase_recombinase_N"/>
</dbReference>
<evidence type="ECO:0000313" key="9">
    <source>
        <dbReference type="EMBL" id="MDB8741763.1"/>
    </source>
</evidence>
<evidence type="ECO:0000256" key="2">
    <source>
        <dbReference type="ARBA" id="ARBA00008857"/>
    </source>
</evidence>
<dbReference type="GO" id="GO:0015074">
    <property type="term" value="P:DNA integration"/>
    <property type="evidence" value="ECO:0007669"/>
    <property type="project" value="UniProtKB-KW"/>
</dbReference>
<dbReference type="Pfam" id="PF14659">
    <property type="entry name" value="Phage_int_SAM_3"/>
    <property type="match status" value="1"/>
</dbReference>
<dbReference type="Gene3D" id="1.10.150.130">
    <property type="match status" value="1"/>
</dbReference>
<keyword evidence="5" id="KW-0233">DNA recombination</keyword>
<evidence type="ECO:0000256" key="1">
    <source>
        <dbReference type="ARBA" id="ARBA00003283"/>
    </source>
</evidence>
<dbReference type="RefSeq" id="WP_195551432.1">
    <property type="nucleotide sequence ID" value="NZ_DAWBZA010000163.1"/>
</dbReference>
<evidence type="ECO:0000256" key="6">
    <source>
        <dbReference type="PROSITE-ProRule" id="PRU01248"/>
    </source>
</evidence>
<dbReference type="PANTHER" id="PTHR30629">
    <property type="entry name" value="PROPHAGE INTEGRASE"/>
    <property type="match status" value="1"/>
</dbReference>
<evidence type="ECO:0000256" key="5">
    <source>
        <dbReference type="ARBA" id="ARBA00023172"/>
    </source>
</evidence>
<name>A0AAW6DXQ9_9FIRM</name>
<dbReference type="EMBL" id="JAQMLS010000004">
    <property type="protein sequence ID" value="MDB8741763.1"/>
    <property type="molecule type" value="Genomic_DNA"/>
</dbReference>
<dbReference type="InterPro" id="IPR011010">
    <property type="entry name" value="DNA_brk_join_enz"/>
</dbReference>
<gene>
    <name evidence="9" type="ORF">PNV70_06735</name>
</gene>
<sequence>MEKTGITITKRKDGRYVGKFIAEYADNGKAQYHYVYGKTYEEAESKVLIGREIATRYLSGRYITVSKVYREWLNAVVNRVKESTLANYQNKFEKHILPEFGDIPCADLTAGRINAFINKKLADGLSASYVRDIFTVFKTMLKYAQEEYGFRLSLKNVVLPKAERKQVEKISDTEQKKLVSYLKANMSLTAFGILLSLFMGLRIGELCGLKWEDVDFQHKVLRIRRTVQRITSANGNRKTKIVISAPKSATSFREIAIPDMLMKYFEMFRDKADYFILSGADKPVEPRTMQYRYKKILQSAEVENHNYHKLRHTFATNSAENGFNVKALSAVLGHSSVTLTLNRYIHPDRTYERRLMNMCMKL</sequence>
<organism evidence="9 10">
    <name type="scientific">Ruminococcus bicirculans</name>
    <name type="common">ex Wegman et al. 2014</name>
    <dbReference type="NCBI Taxonomy" id="1160721"/>
    <lineage>
        <taxon>Bacteria</taxon>
        <taxon>Bacillati</taxon>
        <taxon>Bacillota</taxon>
        <taxon>Clostridia</taxon>
        <taxon>Eubacteriales</taxon>
        <taxon>Oscillospiraceae</taxon>
        <taxon>Ruminococcus</taxon>
    </lineage>
</organism>
<accession>A0AAW6DXQ9</accession>
<protein>
    <submittedName>
        <fullName evidence="9">Site-specific integrase</fullName>
    </submittedName>
</protein>
<dbReference type="InterPro" id="IPR002104">
    <property type="entry name" value="Integrase_catalytic"/>
</dbReference>
<comment type="similarity">
    <text evidence="2">Belongs to the 'phage' integrase family.</text>
</comment>
<dbReference type="PROSITE" id="PS51898">
    <property type="entry name" value="TYR_RECOMBINASE"/>
    <property type="match status" value="1"/>
</dbReference>
<evidence type="ECO:0000256" key="4">
    <source>
        <dbReference type="ARBA" id="ARBA00023125"/>
    </source>
</evidence>
<keyword evidence="3" id="KW-0229">DNA integration</keyword>
<comment type="caution">
    <text evidence="9">The sequence shown here is derived from an EMBL/GenBank/DDBJ whole genome shotgun (WGS) entry which is preliminary data.</text>
</comment>
<keyword evidence="4 6" id="KW-0238">DNA-binding</keyword>
<proteinExistence type="inferred from homology"/>